<accession>X0T6T0</accession>
<proteinExistence type="predicted"/>
<dbReference type="AlphaFoldDB" id="X0T6T0"/>
<reference evidence="2" key="1">
    <citation type="journal article" date="2014" name="Front. Microbiol.">
        <title>High frequency of phylogenetically diverse reductive dehalogenase-homologous genes in deep subseafloor sedimentary metagenomes.</title>
        <authorList>
            <person name="Kawai M."/>
            <person name="Futagami T."/>
            <person name="Toyoda A."/>
            <person name="Takaki Y."/>
            <person name="Nishi S."/>
            <person name="Hori S."/>
            <person name="Arai W."/>
            <person name="Tsubouchi T."/>
            <person name="Morono Y."/>
            <person name="Uchiyama I."/>
            <person name="Ito T."/>
            <person name="Fujiyama A."/>
            <person name="Inagaki F."/>
            <person name="Takami H."/>
        </authorList>
    </citation>
    <scope>NUCLEOTIDE SEQUENCE</scope>
    <source>
        <strain evidence="2">Expedition CK06-06</strain>
    </source>
</reference>
<feature type="domain" description="Type ISP restriction-modification enzyme LLaBIII C-terminal specificity" evidence="1">
    <location>
        <begin position="10"/>
        <end position="322"/>
    </location>
</feature>
<gene>
    <name evidence="2" type="ORF">S01H1_18750</name>
</gene>
<evidence type="ECO:0000313" key="2">
    <source>
        <dbReference type="EMBL" id="GAF89203.1"/>
    </source>
</evidence>
<dbReference type="EMBL" id="BARS01010053">
    <property type="protein sequence ID" value="GAF89203.1"/>
    <property type="molecule type" value="Genomic_DNA"/>
</dbReference>
<feature type="non-terminal residue" evidence="2">
    <location>
        <position position="322"/>
    </location>
</feature>
<protein>
    <recommendedName>
        <fullName evidence="1">Type ISP restriction-modification enzyme LLaBIII C-terminal specificity domain-containing protein</fullName>
    </recommendedName>
</protein>
<dbReference type="Pfam" id="PF18135">
    <property type="entry name" value="Type_ISP_C"/>
    <property type="match status" value="1"/>
</dbReference>
<organism evidence="2">
    <name type="scientific">marine sediment metagenome</name>
    <dbReference type="NCBI Taxonomy" id="412755"/>
    <lineage>
        <taxon>unclassified sequences</taxon>
        <taxon>metagenomes</taxon>
        <taxon>ecological metagenomes</taxon>
    </lineage>
</organism>
<comment type="caution">
    <text evidence="2">The sequence shown here is derived from an EMBL/GenBank/DDBJ whole genome shotgun (WGS) entry which is preliminary data.</text>
</comment>
<feature type="non-terminal residue" evidence="2">
    <location>
        <position position="1"/>
    </location>
</feature>
<evidence type="ECO:0000259" key="1">
    <source>
        <dbReference type="Pfam" id="PF18135"/>
    </source>
</evidence>
<sequence length="322" mass="38214">EYKSGWKITDIFPIHSVGIMTGQDKLTIQDTPQKVAEIVEDLILLPEAHFRKKHNLVKDKRQWALKKAVYDLKDHGLNRNMTKSELQHQIARNVVSILYRPFDKRYTFYTGKSRGFHERPRGKAMKHMIKGDNLGLIISRNSRPAPWRDIQITEEIIELGVMATRPGNNAPIFPLFLFKETKNGFIRKVNFSKEFKRFIEEKFSANNKPSAKDIVFYIYAMLHSKEYRKRYENFLKIDFPRIPFSRRSDLFYELREIGRELIDLHLMKSERLSEHNVRLLGNGNDTCITIKRLHYTSNNRIRINEKQYFEGVPRKVYEFYIG</sequence>
<name>X0T6T0_9ZZZZ</name>
<dbReference type="InterPro" id="IPR041635">
    <property type="entry name" value="Type_ISP_LLaBIII_C"/>
</dbReference>